<dbReference type="STRING" id="4846.A0A367IT61"/>
<evidence type="ECO:0000256" key="11">
    <source>
        <dbReference type="SAM" id="SignalP"/>
    </source>
</evidence>
<evidence type="ECO:0000256" key="5">
    <source>
        <dbReference type="ARBA" id="ARBA00023277"/>
    </source>
</evidence>
<organism evidence="13 14">
    <name type="scientific">Rhizopus stolonifer</name>
    <name type="common">Rhizopus nigricans</name>
    <dbReference type="NCBI Taxonomy" id="4846"/>
    <lineage>
        <taxon>Eukaryota</taxon>
        <taxon>Fungi</taxon>
        <taxon>Fungi incertae sedis</taxon>
        <taxon>Mucoromycota</taxon>
        <taxon>Mucoromycotina</taxon>
        <taxon>Mucoromycetes</taxon>
        <taxon>Mucorales</taxon>
        <taxon>Mucorineae</taxon>
        <taxon>Rhizopodaceae</taxon>
        <taxon>Rhizopus</taxon>
    </lineage>
</organism>
<dbReference type="EMBL" id="PJQM01005781">
    <property type="protein sequence ID" value="RCH80863.1"/>
    <property type="molecule type" value="Genomic_DNA"/>
</dbReference>
<dbReference type="GO" id="GO:0008061">
    <property type="term" value="F:chitin binding"/>
    <property type="evidence" value="ECO:0007669"/>
    <property type="project" value="InterPro"/>
</dbReference>
<dbReference type="InterPro" id="IPR001223">
    <property type="entry name" value="Glyco_hydro18_cat"/>
</dbReference>
<dbReference type="GO" id="GO:0006032">
    <property type="term" value="P:chitin catabolic process"/>
    <property type="evidence" value="ECO:0007669"/>
    <property type="project" value="UniProtKB-KW"/>
</dbReference>
<dbReference type="AlphaFoldDB" id="A0A367IT61"/>
<evidence type="ECO:0000313" key="14">
    <source>
        <dbReference type="Proteomes" id="UP000253551"/>
    </source>
</evidence>
<feature type="compositionally biased region" description="Low complexity" evidence="10">
    <location>
        <begin position="320"/>
        <end position="363"/>
    </location>
</feature>
<evidence type="ECO:0000256" key="3">
    <source>
        <dbReference type="ARBA" id="ARBA00022801"/>
    </source>
</evidence>
<feature type="domain" description="GH18" evidence="12">
    <location>
        <begin position="26"/>
        <end position="313"/>
    </location>
</feature>
<dbReference type="GO" id="GO:0008843">
    <property type="term" value="F:endochitinase activity"/>
    <property type="evidence" value="ECO:0007669"/>
    <property type="project" value="UniProtKB-EC"/>
</dbReference>
<sequence length="544" mass="57635">MFILCAFVASLLTTLQVQAVYSRNGPNVMYYWGQNSANGATTQGTLASYCQTGQVDAILLSFLHIFNVGGLPQVNFANACEGTYFPNSQLLFCPAIGSDIKTCQDKGVKIILSLGGAAGSYGFSSDDQGQQFAQTLWDLFGGGSSDTRPFGDAIIDGVDLDIEGGTSTGYVTFVSALRSKFSAIKSDFLVGAAPQCPFPDAILGAVINTANLDYVNVQFYNNYCSALGSSFNFDSWDNWAKTQSPNRNVKVYLTLPGSPTAAGSGYVPMSTLTTLIPSVARYSSYGGVSIWDASQAWNNNGFNSQLYTLVHGNIPAPPALTSSSMSNPSTSSSLTSLSTLSSSVPHSTSSSPVPSQSTAPSTPGSCNTGQPCSTLGQYVCTSNGAYAVCDHNIWVTIPCPSGTVCIPTMDGSSIYCGYGTASNTCPSSAFGVSRLAMKGIPAPYDMPKIDTQLAVTSFKQNKFDAVVNARRTTLAPFNQTMLIELTAPRNVRFRQCDLGKVQQRGQRVSIRVNSKHEQNMALVVKLKGSVSSGVFIAPSSFNFN</sequence>
<comment type="similarity">
    <text evidence="9">Belongs to the glycosyl hydrolase 18 family.</text>
</comment>
<dbReference type="PROSITE" id="PS51910">
    <property type="entry name" value="GH18_2"/>
    <property type="match status" value="1"/>
</dbReference>
<keyword evidence="5" id="KW-0119">Carbohydrate metabolism</keyword>
<keyword evidence="11" id="KW-0732">Signal</keyword>
<proteinExistence type="inferred from homology"/>
<keyword evidence="14" id="KW-1185">Reference proteome</keyword>
<evidence type="ECO:0000256" key="6">
    <source>
        <dbReference type="ARBA" id="ARBA00023295"/>
    </source>
</evidence>
<evidence type="ECO:0000256" key="7">
    <source>
        <dbReference type="ARBA" id="ARBA00023326"/>
    </source>
</evidence>
<dbReference type="CDD" id="cd02877">
    <property type="entry name" value="GH18_hevamine_XipI_class_III"/>
    <property type="match status" value="1"/>
</dbReference>
<dbReference type="PROSITE" id="PS01095">
    <property type="entry name" value="GH18_1"/>
    <property type="match status" value="1"/>
</dbReference>
<evidence type="ECO:0000256" key="2">
    <source>
        <dbReference type="ARBA" id="ARBA00012729"/>
    </source>
</evidence>
<feature type="signal peptide" evidence="11">
    <location>
        <begin position="1"/>
        <end position="19"/>
    </location>
</feature>
<dbReference type="InterPro" id="IPR050542">
    <property type="entry name" value="Glycosyl_Hydrlase18_Chitinase"/>
</dbReference>
<dbReference type="Pfam" id="PF03427">
    <property type="entry name" value="CBM_19"/>
    <property type="match status" value="1"/>
</dbReference>
<accession>A0A367IT61</accession>
<gene>
    <name evidence="13" type="primary">CHT1_1</name>
    <name evidence="13" type="ORF">CU098_000017</name>
</gene>
<protein>
    <recommendedName>
        <fullName evidence="2">chitinase</fullName>
        <ecNumber evidence="2">3.2.1.14</ecNumber>
    </recommendedName>
</protein>
<keyword evidence="6 8" id="KW-0326">Glycosidase</keyword>
<dbReference type="InterPro" id="IPR001579">
    <property type="entry name" value="Glyco_hydro_18_chit_AS"/>
</dbReference>
<dbReference type="InterPro" id="IPR005089">
    <property type="entry name" value="CBM19"/>
</dbReference>
<comment type="caution">
    <text evidence="13">The sequence shown here is derived from an EMBL/GenBank/DDBJ whole genome shotgun (WGS) entry which is preliminary data.</text>
</comment>
<feature type="region of interest" description="Disordered" evidence="10">
    <location>
        <begin position="320"/>
        <end position="366"/>
    </location>
</feature>
<name>A0A367IT61_RHIST</name>
<reference evidence="13 14" key="1">
    <citation type="journal article" date="2018" name="G3 (Bethesda)">
        <title>Phylogenetic and Phylogenomic Definition of Rhizopus Species.</title>
        <authorList>
            <person name="Gryganskyi A.P."/>
            <person name="Golan J."/>
            <person name="Dolatabadi S."/>
            <person name="Mondo S."/>
            <person name="Robb S."/>
            <person name="Idnurm A."/>
            <person name="Muszewska A."/>
            <person name="Steczkiewicz K."/>
            <person name="Masonjones S."/>
            <person name="Liao H.L."/>
            <person name="Gajdeczka M.T."/>
            <person name="Anike F."/>
            <person name="Vuek A."/>
            <person name="Anishchenko I.M."/>
            <person name="Voigt K."/>
            <person name="de Hoog G.S."/>
            <person name="Smith M.E."/>
            <person name="Heitman J."/>
            <person name="Vilgalys R."/>
            <person name="Stajich J.E."/>
        </authorList>
    </citation>
    <scope>NUCLEOTIDE SEQUENCE [LARGE SCALE GENOMIC DNA]</scope>
    <source>
        <strain evidence="13 14">LSU 92-RS-03</strain>
    </source>
</reference>
<comment type="catalytic activity">
    <reaction evidence="1">
        <text>Random endo-hydrolysis of N-acetyl-beta-D-glucosaminide (1-&gt;4)-beta-linkages in chitin and chitodextrins.</text>
        <dbReference type="EC" id="3.2.1.14"/>
    </reaction>
</comment>
<evidence type="ECO:0000256" key="4">
    <source>
        <dbReference type="ARBA" id="ARBA00023024"/>
    </source>
</evidence>
<evidence type="ECO:0000256" key="8">
    <source>
        <dbReference type="RuleBase" id="RU000489"/>
    </source>
</evidence>
<keyword evidence="3 8" id="KW-0378">Hydrolase</keyword>
<dbReference type="GO" id="GO:0000272">
    <property type="term" value="P:polysaccharide catabolic process"/>
    <property type="evidence" value="ECO:0007669"/>
    <property type="project" value="UniProtKB-KW"/>
</dbReference>
<evidence type="ECO:0000256" key="10">
    <source>
        <dbReference type="SAM" id="MobiDB-lite"/>
    </source>
</evidence>
<dbReference type="InterPro" id="IPR017853">
    <property type="entry name" value="GH"/>
</dbReference>
<dbReference type="PANTHER" id="PTHR45708">
    <property type="entry name" value="ENDOCHITINASE"/>
    <property type="match status" value="1"/>
</dbReference>
<evidence type="ECO:0000259" key="12">
    <source>
        <dbReference type="PROSITE" id="PS51910"/>
    </source>
</evidence>
<keyword evidence="4" id="KW-0146">Chitin degradation</keyword>
<dbReference type="GO" id="GO:0005576">
    <property type="term" value="C:extracellular region"/>
    <property type="evidence" value="ECO:0007669"/>
    <property type="project" value="TreeGrafter"/>
</dbReference>
<dbReference type="SUPFAM" id="SSF51445">
    <property type="entry name" value="(Trans)glycosidases"/>
    <property type="match status" value="1"/>
</dbReference>
<dbReference type="Pfam" id="PF00704">
    <property type="entry name" value="Glyco_hydro_18"/>
    <property type="match status" value="1"/>
</dbReference>
<evidence type="ECO:0000313" key="13">
    <source>
        <dbReference type="EMBL" id="RCH80863.1"/>
    </source>
</evidence>
<keyword evidence="7" id="KW-0624">Polysaccharide degradation</keyword>
<dbReference type="Gene3D" id="3.20.20.80">
    <property type="entry name" value="Glycosidases"/>
    <property type="match status" value="1"/>
</dbReference>
<evidence type="ECO:0000256" key="1">
    <source>
        <dbReference type="ARBA" id="ARBA00000822"/>
    </source>
</evidence>
<evidence type="ECO:0000256" key="9">
    <source>
        <dbReference type="RuleBase" id="RU004453"/>
    </source>
</evidence>
<feature type="chain" id="PRO_5016960842" description="chitinase" evidence="11">
    <location>
        <begin position="20"/>
        <end position="544"/>
    </location>
</feature>
<dbReference type="Proteomes" id="UP000253551">
    <property type="component" value="Unassembled WGS sequence"/>
</dbReference>
<dbReference type="InterPro" id="IPR045321">
    <property type="entry name" value="Cts1-like"/>
</dbReference>
<dbReference type="EC" id="3.2.1.14" evidence="2"/>
<dbReference type="PANTHER" id="PTHR45708:SF49">
    <property type="entry name" value="ENDOCHITINASE"/>
    <property type="match status" value="1"/>
</dbReference>
<dbReference type="OrthoDB" id="6020543at2759"/>